<dbReference type="PRINTS" id="PR00069">
    <property type="entry name" value="ALDKETRDTASE"/>
</dbReference>
<dbReference type="InterPro" id="IPR020471">
    <property type="entry name" value="AKR"/>
</dbReference>
<proteinExistence type="inferred from homology"/>
<dbReference type="Pfam" id="PF00248">
    <property type="entry name" value="Aldo_ket_red"/>
    <property type="match status" value="1"/>
</dbReference>
<dbReference type="FunFam" id="3.20.20.100:FF:000015">
    <property type="entry name" value="Oxidoreductase, aldo/keto reductase family"/>
    <property type="match status" value="1"/>
</dbReference>
<organism evidence="8 9">
    <name type="scientific">[Ruminococcus] lactaris</name>
    <dbReference type="NCBI Taxonomy" id="46228"/>
    <lineage>
        <taxon>Bacteria</taxon>
        <taxon>Bacillati</taxon>
        <taxon>Bacillota</taxon>
        <taxon>Clostridia</taxon>
        <taxon>Lachnospirales</taxon>
        <taxon>Lachnospiraceae</taxon>
        <taxon>Mediterraneibacter</taxon>
    </lineage>
</organism>
<evidence type="ECO:0000256" key="5">
    <source>
        <dbReference type="PIRSR" id="PIRSR000097-2"/>
    </source>
</evidence>
<evidence type="ECO:0000256" key="6">
    <source>
        <dbReference type="PIRSR" id="PIRSR000097-3"/>
    </source>
</evidence>
<keyword evidence="3" id="KW-0560">Oxidoreductase</keyword>
<feature type="binding site" evidence="5">
    <location>
        <position position="111"/>
    </location>
    <ligand>
        <name>substrate</name>
    </ligand>
</feature>
<dbReference type="CDD" id="cd19071">
    <property type="entry name" value="AKR_AKR1-5-like"/>
    <property type="match status" value="1"/>
</dbReference>
<sequence length="276" mass="32199">MEGRLIMFRLNNGVEIPEMGLGVYKMNAGKEMDDAVRYAYEQGYRLFDTAQMYKNESGLGEALEKNRIPRQDIFLISKVDNCNQGYGRTIESFGESLERLKTDYLDSFLVHWPGQNRERMLDTWKAMEKLYTDGKVRSIGVCNFEVCQLEYLLVNCKVRPMIDQIEHTPFIHDEKLLGFCRENEIQVMAWGPLLRGNLDEDEIGRMAAGYNKMSAQLLLRWNVQQGIIPIPKSKNKERLLQNISISDFEITEEDMKRMNAMNQNKRTSYDPMVFDF</sequence>
<evidence type="ECO:0000313" key="8">
    <source>
        <dbReference type="EMBL" id="RGK39625.1"/>
    </source>
</evidence>
<feature type="active site" description="Proton donor" evidence="4">
    <location>
        <position position="53"/>
    </location>
</feature>
<keyword evidence="2" id="KW-0521">NADP</keyword>
<comment type="similarity">
    <text evidence="1">Belongs to the aldo/keto reductase family.</text>
</comment>
<dbReference type="Proteomes" id="UP000260793">
    <property type="component" value="Unassembled WGS sequence"/>
</dbReference>
<dbReference type="InterPro" id="IPR023210">
    <property type="entry name" value="NADP_OxRdtase_dom"/>
</dbReference>
<dbReference type="PIRSF" id="PIRSF000097">
    <property type="entry name" value="AKR"/>
    <property type="match status" value="1"/>
</dbReference>
<feature type="domain" description="NADP-dependent oxidoreductase" evidence="7">
    <location>
        <begin position="27"/>
        <end position="262"/>
    </location>
</feature>
<dbReference type="EMBL" id="QSQN01000018">
    <property type="protein sequence ID" value="RGK39625.1"/>
    <property type="molecule type" value="Genomic_DNA"/>
</dbReference>
<name>A0A3E4LQP2_9FIRM</name>
<dbReference type="PANTHER" id="PTHR43827:SF3">
    <property type="entry name" value="NADP-DEPENDENT OXIDOREDUCTASE DOMAIN-CONTAINING PROTEIN"/>
    <property type="match status" value="1"/>
</dbReference>
<feature type="site" description="Lowers pKa of active site Tyr" evidence="6">
    <location>
        <position position="78"/>
    </location>
</feature>
<dbReference type="InterPro" id="IPR018170">
    <property type="entry name" value="Aldo/ket_reductase_CS"/>
</dbReference>
<dbReference type="PROSITE" id="PS00062">
    <property type="entry name" value="ALDOKETO_REDUCTASE_2"/>
    <property type="match status" value="1"/>
</dbReference>
<dbReference type="GO" id="GO:0016616">
    <property type="term" value="F:oxidoreductase activity, acting on the CH-OH group of donors, NAD or NADP as acceptor"/>
    <property type="evidence" value="ECO:0007669"/>
    <property type="project" value="UniProtKB-ARBA"/>
</dbReference>
<evidence type="ECO:0000259" key="7">
    <source>
        <dbReference type="Pfam" id="PF00248"/>
    </source>
</evidence>
<dbReference type="Gene3D" id="3.20.20.100">
    <property type="entry name" value="NADP-dependent oxidoreductase domain"/>
    <property type="match status" value="1"/>
</dbReference>
<evidence type="ECO:0000256" key="1">
    <source>
        <dbReference type="ARBA" id="ARBA00007905"/>
    </source>
</evidence>
<dbReference type="AlphaFoldDB" id="A0A3E4LQP2"/>
<dbReference type="PANTHER" id="PTHR43827">
    <property type="entry name" value="2,5-DIKETO-D-GLUCONIC ACID REDUCTASE"/>
    <property type="match status" value="1"/>
</dbReference>
<gene>
    <name evidence="8" type="ORF">DXD17_07790</name>
</gene>
<evidence type="ECO:0000313" key="9">
    <source>
        <dbReference type="Proteomes" id="UP000260793"/>
    </source>
</evidence>
<dbReference type="InterPro" id="IPR036812">
    <property type="entry name" value="NAD(P)_OxRdtase_dom_sf"/>
</dbReference>
<accession>A0A3E4LQP2</accession>
<evidence type="ECO:0000256" key="2">
    <source>
        <dbReference type="ARBA" id="ARBA00022857"/>
    </source>
</evidence>
<reference evidence="8 9" key="1">
    <citation type="submission" date="2018-08" db="EMBL/GenBank/DDBJ databases">
        <title>A genome reference for cultivated species of the human gut microbiota.</title>
        <authorList>
            <person name="Zou Y."/>
            <person name="Xue W."/>
            <person name="Luo G."/>
        </authorList>
    </citation>
    <scope>NUCLEOTIDE SEQUENCE [LARGE SCALE GENOMIC DNA]</scope>
    <source>
        <strain evidence="8 9">TF11-7</strain>
    </source>
</reference>
<evidence type="ECO:0000256" key="4">
    <source>
        <dbReference type="PIRSR" id="PIRSR000097-1"/>
    </source>
</evidence>
<comment type="caution">
    <text evidence="8">The sequence shown here is derived from an EMBL/GenBank/DDBJ whole genome shotgun (WGS) entry which is preliminary data.</text>
</comment>
<dbReference type="SUPFAM" id="SSF51430">
    <property type="entry name" value="NAD(P)-linked oxidoreductase"/>
    <property type="match status" value="1"/>
</dbReference>
<dbReference type="PROSITE" id="PS00798">
    <property type="entry name" value="ALDOKETO_REDUCTASE_1"/>
    <property type="match status" value="1"/>
</dbReference>
<evidence type="ECO:0000256" key="3">
    <source>
        <dbReference type="ARBA" id="ARBA00023002"/>
    </source>
</evidence>
<dbReference type="PROSITE" id="PS00063">
    <property type="entry name" value="ALDOKETO_REDUCTASE_3"/>
    <property type="match status" value="1"/>
</dbReference>
<protein>
    <submittedName>
        <fullName evidence="8">Aldo/keto reductase</fullName>
    </submittedName>
</protein>